<dbReference type="PANTHER" id="PTHR46033">
    <property type="entry name" value="PROTEIN MAIN-LIKE 2"/>
    <property type="match status" value="1"/>
</dbReference>
<dbReference type="GO" id="GO:0010073">
    <property type="term" value="P:meristem maintenance"/>
    <property type="evidence" value="ECO:0007669"/>
    <property type="project" value="InterPro"/>
</dbReference>
<gene>
    <name evidence="2" type="ORF">Ahy_B05g076357</name>
</gene>
<organism evidence="2 3">
    <name type="scientific">Arachis hypogaea</name>
    <name type="common">Peanut</name>
    <dbReference type="NCBI Taxonomy" id="3818"/>
    <lineage>
        <taxon>Eukaryota</taxon>
        <taxon>Viridiplantae</taxon>
        <taxon>Streptophyta</taxon>
        <taxon>Embryophyta</taxon>
        <taxon>Tracheophyta</taxon>
        <taxon>Spermatophyta</taxon>
        <taxon>Magnoliopsida</taxon>
        <taxon>eudicotyledons</taxon>
        <taxon>Gunneridae</taxon>
        <taxon>Pentapetalae</taxon>
        <taxon>rosids</taxon>
        <taxon>fabids</taxon>
        <taxon>Fabales</taxon>
        <taxon>Fabaceae</taxon>
        <taxon>Papilionoideae</taxon>
        <taxon>50 kb inversion clade</taxon>
        <taxon>dalbergioids sensu lato</taxon>
        <taxon>Dalbergieae</taxon>
        <taxon>Pterocarpus clade</taxon>
        <taxon>Arachis</taxon>
    </lineage>
</organism>
<dbReference type="EMBL" id="SDMP01000015">
    <property type="protein sequence ID" value="RYR08601.1"/>
    <property type="molecule type" value="Genomic_DNA"/>
</dbReference>
<dbReference type="InterPro" id="IPR044824">
    <property type="entry name" value="MAIN-like"/>
</dbReference>
<reference evidence="2 3" key="1">
    <citation type="submission" date="2019-01" db="EMBL/GenBank/DDBJ databases">
        <title>Sequencing of cultivated peanut Arachis hypogaea provides insights into genome evolution and oil improvement.</title>
        <authorList>
            <person name="Chen X."/>
        </authorList>
    </citation>
    <scope>NUCLEOTIDE SEQUENCE [LARGE SCALE GENOMIC DNA]</scope>
    <source>
        <strain evidence="3">cv. Fuhuasheng</strain>
        <tissue evidence="2">Leaves</tissue>
    </source>
</reference>
<feature type="domain" description="Aminotransferase-like plant mobile" evidence="1">
    <location>
        <begin position="2"/>
        <end position="98"/>
    </location>
</feature>
<dbReference type="PANTHER" id="PTHR46033:SF8">
    <property type="entry name" value="PROTEIN MAINTENANCE OF MERISTEMS-LIKE"/>
    <property type="match status" value="1"/>
</dbReference>
<evidence type="ECO:0000259" key="1">
    <source>
        <dbReference type="Pfam" id="PF10536"/>
    </source>
</evidence>
<accession>A0A444Z336</accession>
<dbReference type="Pfam" id="PF10536">
    <property type="entry name" value="PMD"/>
    <property type="match status" value="1"/>
</dbReference>
<sequence length="98" mass="11630">MHTFHMPFRECTITLQDVAYQMGLFVDGKAVSRCLTNFEQPVWEWFQELFSELSPENKFHERFRVLPADASDDIVRVYVRAYIMMLLSTQLFSDKSEN</sequence>
<evidence type="ECO:0000313" key="3">
    <source>
        <dbReference type="Proteomes" id="UP000289738"/>
    </source>
</evidence>
<keyword evidence="3" id="KW-1185">Reference proteome</keyword>
<evidence type="ECO:0000313" key="2">
    <source>
        <dbReference type="EMBL" id="RYR08601.1"/>
    </source>
</evidence>
<dbReference type="Proteomes" id="UP000289738">
    <property type="component" value="Chromosome B05"/>
</dbReference>
<comment type="caution">
    <text evidence="2">The sequence shown here is derived from an EMBL/GenBank/DDBJ whole genome shotgun (WGS) entry which is preliminary data.</text>
</comment>
<dbReference type="InterPro" id="IPR019557">
    <property type="entry name" value="AminoTfrase-like_pln_mobile"/>
</dbReference>
<dbReference type="AlphaFoldDB" id="A0A444Z336"/>
<name>A0A444Z336_ARAHY</name>
<proteinExistence type="predicted"/>
<protein>
    <recommendedName>
        <fullName evidence="1">Aminotransferase-like plant mobile domain-containing protein</fullName>
    </recommendedName>
</protein>